<keyword evidence="2" id="KW-0175">Coiled coil</keyword>
<dbReference type="Pfam" id="PF01381">
    <property type="entry name" value="HTH_3"/>
    <property type="match status" value="1"/>
</dbReference>
<dbReference type="RefSeq" id="WP_202857960.1">
    <property type="nucleotide sequence ID" value="NZ_JAEUGD010000064.1"/>
</dbReference>
<proteinExistence type="predicted"/>
<evidence type="ECO:0000313" key="5">
    <source>
        <dbReference type="Proteomes" id="UP000614216"/>
    </source>
</evidence>
<dbReference type="EMBL" id="JAEUGD010000064">
    <property type="protein sequence ID" value="MBL6448420.1"/>
    <property type="molecule type" value="Genomic_DNA"/>
</dbReference>
<evidence type="ECO:0000313" key="4">
    <source>
        <dbReference type="EMBL" id="MBL6448420.1"/>
    </source>
</evidence>
<organism evidence="4 5">
    <name type="scientific">Fulvivirga marina</name>
    <dbReference type="NCBI Taxonomy" id="2494733"/>
    <lineage>
        <taxon>Bacteria</taxon>
        <taxon>Pseudomonadati</taxon>
        <taxon>Bacteroidota</taxon>
        <taxon>Cytophagia</taxon>
        <taxon>Cytophagales</taxon>
        <taxon>Fulvivirgaceae</taxon>
        <taxon>Fulvivirga</taxon>
    </lineage>
</organism>
<dbReference type="SUPFAM" id="SSF47413">
    <property type="entry name" value="lambda repressor-like DNA-binding domains"/>
    <property type="match status" value="1"/>
</dbReference>
<feature type="domain" description="HTH cro/C1-type" evidence="3">
    <location>
        <begin position="14"/>
        <end position="74"/>
    </location>
</feature>
<evidence type="ECO:0000256" key="1">
    <source>
        <dbReference type="ARBA" id="ARBA00023125"/>
    </source>
</evidence>
<name>A0A937FYE6_9BACT</name>
<protein>
    <submittedName>
        <fullName evidence="4">Helix-turn-helix transcriptional regulator</fullName>
    </submittedName>
</protein>
<dbReference type="CDD" id="cd00093">
    <property type="entry name" value="HTH_XRE"/>
    <property type="match status" value="1"/>
</dbReference>
<evidence type="ECO:0000259" key="3">
    <source>
        <dbReference type="PROSITE" id="PS50943"/>
    </source>
</evidence>
<accession>A0A937FYE6</accession>
<keyword evidence="5" id="KW-1185">Reference proteome</keyword>
<dbReference type="PANTHER" id="PTHR46558:SF4">
    <property type="entry name" value="DNA-BIDING PHAGE PROTEIN"/>
    <property type="match status" value="1"/>
</dbReference>
<dbReference type="Proteomes" id="UP000614216">
    <property type="component" value="Unassembled WGS sequence"/>
</dbReference>
<dbReference type="GO" id="GO:0003677">
    <property type="term" value="F:DNA binding"/>
    <property type="evidence" value="ECO:0007669"/>
    <property type="project" value="UniProtKB-KW"/>
</dbReference>
<dbReference type="PROSITE" id="PS50943">
    <property type="entry name" value="HTH_CROC1"/>
    <property type="match status" value="1"/>
</dbReference>
<dbReference type="PANTHER" id="PTHR46558">
    <property type="entry name" value="TRACRIPTIONAL REGULATORY PROTEIN-RELATED-RELATED"/>
    <property type="match status" value="1"/>
</dbReference>
<keyword evidence="1" id="KW-0238">DNA-binding</keyword>
<comment type="caution">
    <text evidence="4">The sequence shown here is derived from an EMBL/GenBank/DDBJ whole genome shotgun (WGS) entry which is preliminary data.</text>
</comment>
<dbReference type="SMART" id="SM00530">
    <property type="entry name" value="HTH_XRE"/>
    <property type="match status" value="1"/>
</dbReference>
<gene>
    <name evidence="4" type="ORF">JMN32_19055</name>
</gene>
<dbReference type="InterPro" id="IPR010982">
    <property type="entry name" value="Lambda_DNA-bd_dom_sf"/>
</dbReference>
<dbReference type="AlphaFoldDB" id="A0A937FYE6"/>
<reference evidence="4" key="1">
    <citation type="submission" date="2021-01" db="EMBL/GenBank/DDBJ databases">
        <title>Fulvivirga kasyanovii gen. nov., sp nov., a novel member of the phylum Bacteroidetes isolated from seawater in a mussel farm.</title>
        <authorList>
            <person name="Zhao L.-H."/>
            <person name="Wang Z.-J."/>
        </authorList>
    </citation>
    <scope>NUCLEOTIDE SEQUENCE</scope>
    <source>
        <strain evidence="4">29W222</strain>
    </source>
</reference>
<sequence>MKIETIHATVGEKISYFRTKLGLSQVELAEKLQESTGELCDRHAVSRFENGHRKLPINYVPILAQIFGITTDELFYSAEQLRKTNKDPFGTQVADYRKLAEDNPKEAAGKALEALLQAKNEVQTLKEQLRKCEEELEKKSTLVKKYAALSKMLNKLQEEDQ</sequence>
<dbReference type="InterPro" id="IPR001387">
    <property type="entry name" value="Cro/C1-type_HTH"/>
</dbReference>
<dbReference type="Gene3D" id="1.10.260.40">
    <property type="entry name" value="lambda repressor-like DNA-binding domains"/>
    <property type="match status" value="1"/>
</dbReference>
<evidence type="ECO:0000256" key="2">
    <source>
        <dbReference type="SAM" id="Coils"/>
    </source>
</evidence>
<feature type="coiled-coil region" evidence="2">
    <location>
        <begin position="108"/>
        <end position="159"/>
    </location>
</feature>